<dbReference type="EMBL" id="JAGKQM010000015">
    <property type="protein sequence ID" value="KAH0876793.1"/>
    <property type="molecule type" value="Genomic_DNA"/>
</dbReference>
<reference evidence="2 3" key="1">
    <citation type="submission" date="2021-05" db="EMBL/GenBank/DDBJ databases">
        <title>Genome Assembly of Synthetic Allotetraploid Brassica napus Reveals Homoeologous Exchanges between Subgenomes.</title>
        <authorList>
            <person name="Davis J.T."/>
        </authorList>
    </citation>
    <scope>NUCLEOTIDE SEQUENCE [LARGE SCALE GENOMIC DNA]</scope>
    <source>
        <strain evidence="3">cv. Da-Ae</strain>
        <tissue evidence="2">Seedling</tissue>
    </source>
</reference>
<dbReference type="PANTHER" id="PTHR33257">
    <property type="entry name" value="OS05G0165500 PROTEIN"/>
    <property type="match status" value="1"/>
</dbReference>
<evidence type="ECO:0000313" key="3">
    <source>
        <dbReference type="Proteomes" id="UP000824890"/>
    </source>
</evidence>
<name>A0ABQ7Z9L2_BRANA</name>
<organism evidence="2 3">
    <name type="scientific">Brassica napus</name>
    <name type="common">Rape</name>
    <dbReference type="NCBI Taxonomy" id="3708"/>
    <lineage>
        <taxon>Eukaryota</taxon>
        <taxon>Viridiplantae</taxon>
        <taxon>Streptophyta</taxon>
        <taxon>Embryophyta</taxon>
        <taxon>Tracheophyta</taxon>
        <taxon>Spermatophyta</taxon>
        <taxon>Magnoliopsida</taxon>
        <taxon>eudicotyledons</taxon>
        <taxon>Gunneridae</taxon>
        <taxon>Pentapetalae</taxon>
        <taxon>rosids</taxon>
        <taxon>malvids</taxon>
        <taxon>Brassicales</taxon>
        <taxon>Brassicaceae</taxon>
        <taxon>Brassiceae</taxon>
        <taxon>Brassica</taxon>
    </lineage>
</organism>
<feature type="compositionally biased region" description="Polar residues" evidence="1">
    <location>
        <begin position="206"/>
        <end position="215"/>
    </location>
</feature>
<keyword evidence="3" id="KW-1185">Reference proteome</keyword>
<dbReference type="Proteomes" id="UP000824890">
    <property type="component" value="Unassembled WGS sequence"/>
</dbReference>
<feature type="region of interest" description="Disordered" evidence="1">
    <location>
        <begin position="164"/>
        <end position="253"/>
    </location>
</feature>
<feature type="compositionally biased region" description="Polar residues" evidence="1">
    <location>
        <begin position="169"/>
        <end position="180"/>
    </location>
</feature>
<dbReference type="PANTHER" id="PTHR33257:SF48">
    <property type="entry name" value="EXPRESSED PROTEIN"/>
    <property type="match status" value="1"/>
</dbReference>
<evidence type="ECO:0000256" key="1">
    <source>
        <dbReference type="SAM" id="MobiDB-lite"/>
    </source>
</evidence>
<feature type="compositionally biased region" description="Low complexity" evidence="1">
    <location>
        <begin position="216"/>
        <end position="239"/>
    </location>
</feature>
<comment type="caution">
    <text evidence="2">The sequence shown here is derived from an EMBL/GenBank/DDBJ whole genome shotgun (WGS) entry which is preliminary data.</text>
</comment>
<protein>
    <submittedName>
        <fullName evidence="2">Uncharacterized protein</fullName>
    </submittedName>
</protein>
<sequence>MALSQWKEAILEGTFIEIEKNLEQQLDNLCRAKRSNQIDAIRFIVRLTDENTRDKALASLRNFVTKSCILKNKNIDVANPSATNKPPSLMGRRATAYIYLRDTTSMSSQKQISQFLRNCPMPQLDRSRVSSAKLLSVVVDGDYYGRSSAAVPFKWESQPGTPIRLFKRSSGSDSDFNSPVSGPLTPPPSYFSASPSSTKPKRANVRSASLVNKNRSVPSSPVASSSSSSSSTSSVPSSPMRTSDSYGRNSRRPMWYGSRHYNAKSSGCYGSIIKLFLRDVK</sequence>
<gene>
    <name evidence="2" type="ORF">HID58_064187</name>
</gene>
<proteinExistence type="predicted"/>
<accession>A0ABQ7Z9L2</accession>
<evidence type="ECO:0000313" key="2">
    <source>
        <dbReference type="EMBL" id="KAH0876793.1"/>
    </source>
</evidence>